<reference evidence="2" key="1">
    <citation type="journal article" date="2021" name="IMA Fungus">
        <title>Genomic characterization of three marine fungi, including Emericellopsis atlantica sp. nov. with signatures of a generalist lifestyle and marine biomass degradation.</title>
        <authorList>
            <person name="Hagestad O.C."/>
            <person name="Hou L."/>
            <person name="Andersen J.H."/>
            <person name="Hansen E.H."/>
            <person name="Altermark B."/>
            <person name="Li C."/>
            <person name="Kuhnert E."/>
            <person name="Cox R.J."/>
            <person name="Crous P.W."/>
            <person name="Spatafora J.W."/>
            <person name="Lail K."/>
            <person name="Amirebrahimi M."/>
            <person name="Lipzen A."/>
            <person name="Pangilinan J."/>
            <person name="Andreopoulos W."/>
            <person name="Hayes R.D."/>
            <person name="Ng V."/>
            <person name="Grigoriev I.V."/>
            <person name="Jackson S.A."/>
            <person name="Sutton T.D.S."/>
            <person name="Dobson A.D.W."/>
            <person name="Rama T."/>
        </authorList>
    </citation>
    <scope>NUCLEOTIDE SEQUENCE</scope>
    <source>
        <strain evidence="2">TRa018bII</strain>
    </source>
</reference>
<feature type="compositionally biased region" description="Polar residues" evidence="1">
    <location>
        <begin position="444"/>
        <end position="457"/>
    </location>
</feature>
<organism evidence="2 3">
    <name type="scientific">Amylocarpus encephaloides</name>
    <dbReference type="NCBI Taxonomy" id="45428"/>
    <lineage>
        <taxon>Eukaryota</taxon>
        <taxon>Fungi</taxon>
        <taxon>Dikarya</taxon>
        <taxon>Ascomycota</taxon>
        <taxon>Pezizomycotina</taxon>
        <taxon>Leotiomycetes</taxon>
        <taxon>Helotiales</taxon>
        <taxon>Helotiales incertae sedis</taxon>
        <taxon>Amylocarpus</taxon>
    </lineage>
</organism>
<dbReference type="Proteomes" id="UP000824998">
    <property type="component" value="Unassembled WGS sequence"/>
</dbReference>
<feature type="compositionally biased region" description="Polar residues" evidence="1">
    <location>
        <begin position="256"/>
        <end position="279"/>
    </location>
</feature>
<feature type="compositionally biased region" description="Polar residues" evidence="1">
    <location>
        <begin position="89"/>
        <end position="102"/>
    </location>
</feature>
<evidence type="ECO:0000256" key="1">
    <source>
        <dbReference type="SAM" id="MobiDB-lite"/>
    </source>
</evidence>
<dbReference type="OrthoDB" id="5240840at2759"/>
<evidence type="ECO:0000313" key="2">
    <source>
        <dbReference type="EMBL" id="KAG9230037.1"/>
    </source>
</evidence>
<feature type="compositionally biased region" description="Polar residues" evidence="1">
    <location>
        <begin position="287"/>
        <end position="314"/>
    </location>
</feature>
<accession>A0A9P8C1K2</accession>
<feature type="region of interest" description="Disordered" evidence="1">
    <location>
        <begin position="81"/>
        <end position="123"/>
    </location>
</feature>
<feature type="compositionally biased region" description="Basic and acidic residues" evidence="1">
    <location>
        <begin position="337"/>
        <end position="349"/>
    </location>
</feature>
<feature type="region of interest" description="Disordered" evidence="1">
    <location>
        <begin position="421"/>
        <end position="485"/>
    </location>
</feature>
<dbReference type="AlphaFoldDB" id="A0A9P8C1K2"/>
<evidence type="ECO:0000313" key="3">
    <source>
        <dbReference type="Proteomes" id="UP000824998"/>
    </source>
</evidence>
<sequence>MGFIALVALLFFLRRRKKRQSLLAPFTTGTRTEFYRDEKTPGSAGFDQKYTSNLPPPNDRFGSVATGLKAGLLGLGTSLKSKVSRDRSNSPSVNLNRGNSQFLDGPIPTHSRNNSVLSGNGDKPTIKDRFTEWYDRVREDISWRMRMRKSNEPADPFAAARGLNEKHTKLNNPTPDFSQLLDMNDRELQLETERRRANFEKTQSGSSLPPLGSLGLSFSSMPDPFADPIKKNTGPNSSAAGRGQAARDPFADPIDQPNNPFSDPISQPQPSVSRPTTYVTDIRRSRGQSMDATNNGRPPSMTGGPTSRYPSSIAPSVDSYRDTVFSSFSNNARKGKGRSDPFDLERPELWQRTNNQNFNPRTSGRPRAPSISNIRTSNLNGYTAPLTVNNLQANSQPGYEPRVVSSAGGPRVSAGTYGSKYSSGVSSMTGWGDPGPDLGPGSGNTSMRGNASSTGGSTDFGRGMTPQRSDSMDSKSSRGGVGKAM</sequence>
<feature type="compositionally biased region" description="Polar residues" evidence="1">
    <location>
        <begin position="370"/>
        <end position="379"/>
    </location>
</feature>
<comment type="caution">
    <text evidence="2">The sequence shown here is derived from an EMBL/GenBank/DDBJ whole genome shotgun (WGS) entry which is preliminary data.</text>
</comment>
<keyword evidence="3" id="KW-1185">Reference proteome</keyword>
<protein>
    <submittedName>
        <fullName evidence="2">Uncharacterized protein</fullName>
    </submittedName>
</protein>
<feature type="region of interest" description="Disordered" evidence="1">
    <location>
        <begin position="328"/>
        <end position="379"/>
    </location>
</feature>
<feature type="region of interest" description="Disordered" evidence="1">
    <location>
        <begin position="198"/>
        <end position="315"/>
    </location>
</feature>
<name>A0A9P8C1K2_9HELO</name>
<dbReference type="EMBL" id="MU251707">
    <property type="protein sequence ID" value="KAG9230037.1"/>
    <property type="molecule type" value="Genomic_DNA"/>
</dbReference>
<feature type="compositionally biased region" description="Polar residues" evidence="1">
    <location>
        <begin position="351"/>
        <end position="362"/>
    </location>
</feature>
<gene>
    <name evidence="2" type="ORF">BJ875DRAFT_386035</name>
</gene>
<proteinExistence type="predicted"/>
<feature type="compositionally biased region" description="Low complexity" evidence="1">
    <location>
        <begin position="204"/>
        <end position="220"/>
    </location>
</feature>